<sequence length="53" mass="6215">MRCRSRLSAYFLFSNITTADPHQIVSYGSKTTNKVFQYFKCLKKQLIGILYSF</sequence>
<proteinExistence type="predicted"/>
<dbReference type="AlphaFoldDB" id="A0A0L8IE83"/>
<dbReference type="EMBL" id="KQ415978">
    <property type="protein sequence ID" value="KOF99360.1"/>
    <property type="molecule type" value="Genomic_DNA"/>
</dbReference>
<protein>
    <submittedName>
        <fullName evidence="1">Uncharacterized protein</fullName>
    </submittedName>
</protein>
<evidence type="ECO:0000313" key="1">
    <source>
        <dbReference type="EMBL" id="KOF99360.1"/>
    </source>
</evidence>
<organism evidence="1">
    <name type="scientific">Octopus bimaculoides</name>
    <name type="common">California two-spotted octopus</name>
    <dbReference type="NCBI Taxonomy" id="37653"/>
    <lineage>
        <taxon>Eukaryota</taxon>
        <taxon>Metazoa</taxon>
        <taxon>Spiralia</taxon>
        <taxon>Lophotrochozoa</taxon>
        <taxon>Mollusca</taxon>
        <taxon>Cephalopoda</taxon>
        <taxon>Coleoidea</taxon>
        <taxon>Octopodiformes</taxon>
        <taxon>Octopoda</taxon>
        <taxon>Incirrata</taxon>
        <taxon>Octopodidae</taxon>
        <taxon>Octopus</taxon>
    </lineage>
</organism>
<reference evidence="1" key="1">
    <citation type="submission" date="2015-07" db="EMBL/GenBank/DDBJ databases">
        <title>MeaNS - Measles Nucleotide Surveillance Program.</title>
        <authorList>
            <person name="Tran T."/>
            <person name="Druce J."/>
        </authorList>
    </citation>
    <scope>NUCLEOTIDE SEQUENCE</scope>
    <source>
        <strain evidence="1">UCB-OBI-ISO-001</strain>
        <tissue evidence="1">Gonad</tissue>
    </source>
</reference>
<gene>
    <name evidence="1" type="ORF">OCBIM_22017556mg</name>
</gene>
<accession>A0A0L8IE83</accession>
<name>A0A0L8IE83_OCTBM</name>